<dbReference type="GO" id="GO:0000981">
    <property type="term" value="F:DNA-binding transcription factor activity, RNA polymerase II-specific"/>
    <property type="evidence" value="ECO:0007669"/>
    <property type="project" value="TreeGrafter"/>
</dbReference>
<keyword evidence="5" id="KW-0539">Nucleus</keyword>
<feature type="compositionally biased region" description="Low complexity" evidence="7">
    <location>
        <begin position="1242"/>
        <end position="1259"/>
    </location>
</feature>
<feature type="region of interest" description="Disordered" evidence="7">
    <location>
        <begin position="2118"/>
        <end position="2141"/>
    </location>
</feature>
<feature type="domain" description="C2H2-type" evidence="8">
    <location>
        <begin position="573"/>
        <end position="600"/>
    </location>
</feature>
<gene>
    <name evidence="10" type="ORF">KP79_PYT21136</name>
</gene>
<dbReference type="InterPro" id="IPR001214">
    <property type="entry name" value="SET_dom"/>
</dbReference>
<name>A0A210Q5N4_MIZYE</name>
<feature type="region of interest" description="Disordered" evidence="7">
    <location>
        <begin position="2609"/>
        <end position="2654"/>
    </location>
</feature>
<evidence type="ECO:0000259" key="8">
    <source>
        <dbReference type="PROSITE" id="PS50157"/>
    </source>
</evidence>
<evidence type="ECO:0000256" key="3">
    <source>
        <dbReference type="ARBA" id="ARBA00022771"/>
    </source>
</evidence>
<sequence>MEIPSHIVAPEGIELKQSEVDTSQIGVWCVAPIPKGTIFGPFVGEIVYEHKDKKIDYRFAWEVFDLEKNELSHIVNATDPMKGNWMRYVNCARFLEEQNIVSVQDNGQVFYKAIQDVDTYEELLTWFQPFKKRRRRRKNASVDDKSPDAAVPVKTKSQPKVKTPSKVKSVALETELPSTKSSSSKITKEATSAESATASSAMAAKPVTMATGSAPVTTTVSTGNYIDSPVEILDTKRQRKKKKLFDEEILLTDLVFKKKRRRRSKEEMERDAIEAALNAQNKGKRKRGRKKKSEMIVKEEIPPELRGDDEEHGGREGSPMKASPVLENLEEVEGNTVDSLEKSWTYPAKHHEYLFSLRPHFGTTQNGRRVYRCDVCSGVYKHTFSLKRHYLRNHVNCRYLSRADITNCMILIGQQQLAILKSNEKDLLQKIDETLVQTSNEDESNDTQRSDNESLDKKEEVSDSGSKENEMEVDIDSSKTDASKIQSSTNSTEKDLHDSQKEQISESSTEVKIKEENLTEESPDDEMQSASDKPLPSKAGLYKCNICYKLFDEIEALKLHTQDHPKVLDVKGFSCDRCHMRFTYKQNLVRHQMVHEGETERLAKSSPTTPVKTKSKLVEKKVPVVGKPFKCPRCPMKFKYTTNLERHEALHFADRSFICSYCGKGFPSATNMKKHEHIHLGSRVPCKYCTAVFVHVGSLRKHIRLEHPDIHRQRLLKLLEKRGKLGAKAARTLQESYNKEASSDLREKLPGSSQVVQRMKITKEGKVPVREESDSKFKFQCLICKKRFSAYVNMCRHRRLAHKDNSKIPRFTQSESTVTERSVSTSPVKPKRQPSRLRILMGSPKRDEEPIMFETANDPIDNSPEANVSFYANVAANVAENLTSYIDGGVDSMAHFKQHIRIKDYDSVFTTVKEEVLEETEKSDDKEEFQWEKFNFPKNYDPKVISDNFVDLTELAPLEKGDKSDQVTDEISYSNKVPAFCTRRRTSREGLSSAESSRDGLESGHFGQKEHQPQNETKKEFKTEPKNDKEDKKNDTLDEKVNNLDGKPSDKADKKDDILDEKVNNLDGKPGDKADKKDDIVDEKVNNSDDKPGDKADKKDDILDEKVNNLDGKPGDKADKKDDILDEKVNNSDGKTGDKADEKEYKLDNTNDNGDDKEDKIENNTHDKEESSYENVVESKQVLKLPLMLMRSKVTVDKSDEDSESYYKDVSDKSEIKDGDDQSDLGDDGKDSKQSCLIQANSEVPESNSESSGSLSSAEQTQSKEDNGNLNINPVGDNVILHDTDSFENKTGAEKRLGNFEVTSVKLENVNGREDTLVTVNTEDQMQDDNTDNDSLKIDSGHPLQNDGDCHGNKGLDTVSENVKIGNSTQKNESESVNKETLEDKIGEAMDSNSSLLISNVVSGADVAELWCHETLSNSSPDNHNNVDLNRNNNNTSDLNKCQQDDNGDNSGNSSPGVYNPPLSSDSESELDLGNCRGAVSATQLIRGLNLAKAQQNWQENNNIGLQDDRMISAERIYRSLLKLKEEPDQSPQRSPLHNFDSIAFGNFGKRAHVCSVCKRHFADNEAVLRHQWKKHPLVACHALEIEDGHDIEYLYYTQPSNVGILGACGKALEKISERNSYTCTRCNGSFKNIDRLHIHIMNCAPKPAMASETLDKLPGKRRRKFPKKFIGMDLESNEAEQKERDELEQLSRNYIAKLKAQKKIFMGCRKRKLIDVPIGETSNDTKMRRRRSYEIGYIPGNHVRRREMTELLDTHQCKGCGVKFKSISLLERHVRKCDGKEKFKDLKVMKSTVNESFHKKHKQTCLYCQRGFAYPKTLMNHYRAFCIVKKDKLIKGTLTEAERIEETEMIVRLKQQDEDRNEAVSVHHMEEVEGHRKGWPKGLKRKSRRKNHCWTYIKKRKSSNDALDNDDDVSETASQMSSDSPSKSGDSLSPKSEPSPSQKSLEPMKLLDDYSSKSFRTNGPNEEYEDTCASADQEERPKNPVMIKIEPLENFNAVMTGSGEEEKNLEGNNQNDRSSVSQNVGNVEKLEKQNGEDTSAQGAMARVDGNKVLQDISKCKLVKYNVDTVSPASDRPMLTLKPVIEGTLSPKKHQNGSPSAVTQSADLGSTVHKSLCTSPAKKVKKKKNEQGKVSPPMCVMKTDRGISSLTTSLPTVSSQKSGFKSSSINTVTSQQTSLLATDVKVQGDSAMAKSPKKQGKKSVDTMLVTKLDSNVSKKKNTTDLSFNEAKCKNSPNKTKGITYPAKMLPTNAEKRAPVVLNCPVISRVVRKGDSPKRSRKSKKAESSMAIKGTTSHQNHSPASSTVSVSPEVSKESGSSAVLVGPELQREYGSATVLSKTKAPRDSVAQRKLKSCKDEIMEKVSIDPVKISSKTESTSESKKRNSAIISTQPKPPSEVSRDLLQKSAKLNNGFEPQTIENNKDMNSINSKPQKLIVHLGSEKFCVTLPDPAISSVLNNASKTTQKTVNRTGAQSDGNIESRETTISSEEVKKEQNANTSYGSNKLTKTATTAGYQQKTAPSMAMVSVDSGKTGKSNIQWPVRKSQTLMAERSLDKIDSPDEATATQTGKFMSHCDNKKERITNLVKKTVIHKSEKNIDMETIYESLKKQQKPTMKQQKPKPKQQKTKQQQSENTSQETRETTESVGNVPTRTLQLKTGNHLISVEIPHTSPQPVNASGGRLSNQLTPNSDTISVINTQGLKAKNTSVSSTIINVPQIQTDTTVKPPRKRRKTAPKTDVSPPESKATECVQNSARLSLSPDKMSHDQVSKVNVSSDKISTDKLTKAMTSSDEVSKVGMSTDTTSKVSKFNGSLDEFDPLAPMNNLLQLACIATDVLKAVAVSSDEDEKTPVYKSTTNPFHCNSVVKNSTSRPVVPVSSPQLVTPTLPHIIQTMSDNVTMSQPPKLPSASLSVKPVNSNLKEPQTNFDACGSKTGLTVVPMSVRPAKTSPRKKRVSRSPMKLATREELLSKCGLSPHTDMFTNTAPGKGDNPE</sequence>
<dbReference type="SMART" id="SM00317">
    <property type="entry name" value="SET"/>
    <property type="match status" value="1"/>
</dbReference>
<organism evidence="10 11">
    <name type="scientific">Mizuhopecten yessoensis</name>
    <name type="common">Japanese scallop</name>
    <name type="synonym">Patinopecten yessoensis</name>
    <dbReference type="NCBI Taxonomy" id="6573"/>
    <lineage>
        <taxon>Eukaryota</taxon>
        <taxon>Metazoa</taxon>
        <taxon>Spiralia</taxon>
        <taxon>Lophotrochozoa</taxon>
        <taxon>Mollusca</taxon>
        <taxon>Bivalvia</taxon>
        <taxon>Autobranchia</taxon>
        <taxon>Pteriomorphia</taxon>
        <taxon>Pectinida</taxon>
        <taxon>Pectinoidea</taxon>
        <taxon>Pectinidae</taxon>
        <taxon>Mizuhopecten</taxon>
    </lineage>
</organism>
<proteinExistence type="predicted"/>
<dbReference type="InterPro" id="IPR046341">
    <property type="entry name" value="SET_dom_sf"/>
</dbReference>
<dbReference type="Proteomes" id="UP000242188">
    <property type="component" value="Unassembled WGS sequence"/>
</dbReference>
<dbReference type="Pfam" id="PF00096">
    <property type="entry name" value="zf-C2H2"/>
    <property type="match status" value="2"/>
</dbReference>
<evidence type="ECO:0000313" key="11">
    <source>
        <dbReference type="Proteomes" id="UP000242188"/>
    </source>
</evidence>
<evidence type="ECO:0000256" key="1">
    <source>
        <dbReference type="ARBA" id="ARBA00022723"/>
    </source>
</evidence>
<feature type="compositionally biased region" description="Low complexity" evidence="7">
    <location>
        <begin position="1922"/>
        <end position="1948"/>
    </location>
</feature>
<feature type="compositionally biased region" description="Polar residues" evidence="7">
    <location>
        <begin position="2644"/>
        <end position="2654"/>
    </location>
</feature>
<feature type="compositionally biased region" description="Low complexity" evidence="7">
    <location>
        <begin position="1422"/>
        <end position="1440"/>
    </location>
</feature>
<dbReference type="PROSITE" id="PS00028">
    <property type="entry name" value="ZINC_FINGER_C2H2_1"/>
    <property type="match status" value="8"/>
</dbReference>
<feature type="region of interest" description="Disordered" evidence="7">
    <location>
        <begin position="1416"/>
        <end position="1472"/>
    </location>
</feature>
<dbReference type="Pfam" id="PF21549">
    <property type="entry name" value="PRDM2_PR"/>
    <property type="match status" value="1"/>
</dbReference>
<dbReference type="InterPro" id="IPR050527">
    <property type="entry name" value="Snail/Krueppel_Znf"/>
</dbReference>
<dbReference type="PROSITE" id="PS50280">
    <property type="entry name" value="SET"/>
    <property type="match status" value="1"/>
</dbReference>
<feature type="compositionally biased region" description="Basic and acidic residues" evidence="7">
    <location>
        <begin position="293"/>
        <end position="306"/>
    </location>
</feature>
<feature type="region of interest" description="Disordered" evidence="7">
    <location>
        <begin position="984"/>
        <end position="1277"/>
    </location>
</feature>
<evidence type="ECO:0000256" key="6">
    <source>
        <dbReference type="PROSITE-ProRule" id="PRU00042"/>
    </source>
</evidence>
<accession>A0A210Q5N4</accession>
<feature type="compositionally biased region" description="Basic and acidic residues" evidence="7">
    <location>
        <begin position="446"/>
        <end position="482"/>
    </location>
</feature>
<feature type="domain" description="C2H2-type" evidence="8">
    <location>
        <begin position="629"/>
        <end position="656"/>
    </location>
</feature>
<feature type="compositionally biased region" description="Basic and acidic residues" evidence="7">
    <location>
        <begin position="1157"/>
        <end position="1171"/>
    </location>
</feature>
<feature type="region of interest" description="Disordered" evidence="7">
    <location>
        <begin position="812"/>
        <end position="833"/>
    </location>
</feature>
<evidence type="ECO:0000256" key="5">
    <source>
        <dbReference type="ARBA" id="ARBA00023242"/>
    </source>
</evidence>
<keyword evidence="3 6" id="KW-0863">Zinc-finger</keyword>
<feature type="region of interest" description="Disordered" evidence="7">
    <location>
        <begin position="438"/>
        <end position="535"/>
    </location>
</feature>
<feature type="compositionally biased region" description="Polar residues" evidence="7">
    <location>
        <begin position="2496"/>
        <end position="2505"/>
    </location>
</feature>
<dbReference type="SUPFAM" id="SSF82199">
    <property type="entry name" value="SET domain"/>
    <property type="match status" value="1"/>
</dbReference>
<dbReference type="GO" id="GO:0008270">
    <property type="term" value="F:zinc ion binding"/>
    <property type="evidence" value="ECO:0007669"/>
    <property type="project" value="UniProtKB-KW"/>
</dbReference>
<feature type="domain" description="SET" evidence="9">
    <location>
        <begin position="11"/>
        <end position="128"/>
    </location>
</feature>
<evidence type="ECO:0000256" key="2">
    <source>
        <dbReference type="ARBA" id="ARBA00022737"/>
    </source>
</evidence>
<feature type="compositionally biased region" description="Low complexity" evidence="7">
    <location>
        <begin position="812"/>
        <end position="826"/>
    </location>
</feature>
<feature type="region of interest" description="Disordered" evidence="7">
    <location>
        <begin position="2000"/>
        <end position="2044"/>
    </location>
</feature>
<feature type="region of interest" description="Disordered" evidence="7">
    <location>
        <begin position="1905"/>
        <end position="1982"/>
    </location>
</feature>
<feature type="compositionally biased region" description="Polar residues" evidence="7">
    <location>
        <begin position="2465"/>
        <end position="2478"/>
    </location>
</feature>
<keyword evidence="11" id="KW-1185">Reference proteome</keyword>
<feature type="region of interest" description="Disordered" evidence="7">
    <location>
        <begin position="2970"/>
        <end position="2992"/>
    </location>
</feature>
<feature type="compositionally biased region" description="Basic and acidic residues" evidence="7">
    <location>
        <begin position="1858"/>
        <end position="1877"/>
    </location>
</feature>
<feature type="domain" description="C2H2-type" evidence="8">
    <location>
        <begin position="1756"/>
        <end position="1784"/>
    </location>
</feature>
<feature type="compositionally biased region" description="Low complexity" evidence="7">
    <location>
        <begin position="178"/>
        <end position="199"/>
    </location>
</feature>
<feature type="compositionally biased region" description="Acidic residues" evidence="7">
    <location>
        <begin position="518"/>
        <end position="527"/>
    </location>
</feature>
<dbReference type="EMBL" id="NEDP02004925">
    <property type="protein sequence ID" value="OWF44053.1"/>
    <property type="molecule type" value="Genomic_DNA"/>
</dbReference>
<keyword evidence="4" id="KW-0862">Zinc</keyword>
<feature type="region of interest" description="Disordered" evidence="7">
    <location>
        <begin position="136"/>
        <end position="199"/>
    </location>
</feature>
<feature type="domain" description="C2H2-type" evidence="8">
    <location>
        <begin position="779"/>
        <end position="807"/>
    </location>
</feature>
<dbReference type="SMART" id="SM00355">
    <property type="entry name" value="ZnF_C2H2"/>
    <property type="match status" value="11"/>
</dbReference>
<dbReference type="Gene3D" id="2.170.270.10">
    <property type="entry name" value="SET domain"/>
    <property type="match status" value="1"/>
</dbReference>
<dbReference type="PROSITE" id="PS50157">
    <property type="entry name" value="ZINC_FINGER_C2H2_2"/>
    <property type="match status" value="7"/>
</dbReference>
<feature type="compositionally biased region" description="Polar residues" evidence="7">
    <location>
        <begin position="2011"/>
        <end position="2026"/>
    </location>
</feature>
<feature type="region of interest" description="Disordered" evidence="7">
    <location>
        <begin position="277"/>
        <end position="321"/>
    </location>
</feature>
<feature type="domain" description="C2H2-type" evidence="8">
    <location>
        <begin position="542"/>
        <end position="564"/>
    </location>
</feature>
<feature type="compositionally biased region" description="Basic and acidic residues" evidence="7">
    <location>
        <begin position="2479"/>
        <end position="2495"/>
    </location>
</feature>
<feature type="compositionally biased region" description="Basic and acidic residues" evidence="7">
    <location>
        <begin position="2343"/>
        <end position="2354"/>
    </location>
</feature>
<dbReference type="Gene3D" id="3.30.160.60">
    <property type="entry name" value="Classic Zinc Finger"/>
    <property type="match status" value="2"/>
</dbReference>
<feature type="compositionally biased region" description="Basic and acidic residues" evidence="7">
    <location>
        <begin position="1205"/>
        <end position="1220"/>
    </location>
</feature>
<dbReference type="InterPro" id="IPR013087">
    <property type="entry name" value="Znf_C2H2_type"/>
</dbReference>
<dbReference type="SUPFAM" id="SSF57667">
    <property type="entry name" value="beta-beta-alpha zinc fingers"/>
    <property type="match status" value="3"/>
</dbReference>
<feature type="domain" description="C2H2-type" evidence="8">
    <location>
        <begin position="657"/>
        <end position="684"/>
    </location>
</feature>
<dbReference type="PANTHER" id="PTHR24388:SF79">
    <property type="entry name" value="C2H2-TYPE DOMAIN-CONTAINING PROTEIN"/>
    <property type="match status" value="1"/>
</dbReference>
<keyword evidence="1" id="KW-0479">Metal-binding</keyword>
<comment type="caution">
    <text evidence="10">The sequence shown here is derived from an EMBL/GenBank/DDBJ whole genome shotgun (WGS) entry which is preliminary data.</text>
</comment>
<evidence type="ECO:0000256" key="4">
    <source>
        <dbReference type="ARBA" id="ARBA00022833"/>
    </source>
</evidence>
<feature type="region of interest" description="Disordered" evidence="7">
    <location>
        <begin position="2718"/>
        <end position="2750"/>
    </location>
</feature>
<dbReference type="PANTHER" id="PTHR24388">
    <property type="entry name" value="ZINC FINGER PROTEIN"/>
    <property type="match status" value="1"/>
</dbReference>
<feature type="compositionally biased region" description="Basic residues" evidence="7">
    <location>
        <begin position="282"/>
        <end position="292"/>
    </location>
</feature>
<evidence type="ECO:0000259" key="9">
    <source>
        <dbReference type="PROSITE" id="PS50280"/>
    </source>
</evidence>
<feature type="region of interest" description="Disordered" evidence="7">
    <location>
        <begin position="1858"/>
        <end position="1887"/>
    </location>
</feature>
<protein>
    <submittedName>
        <fullName evidence="10">PR domain zinc finger protein 2</fullName>
    </submittedName>
</protein>
<feature type="compositionally biased region" description="Basic and acidic residues" evidence="7">
    <location>
        <begin position="996"/>
        <end position="1149"/>
    </location>
</feature>
<feature type="region of interest" description="Disordered" evidence="7">
    <location>
        <begin position="2271"/>
        <end position="2354"/>
    </location>
</feature>
<feature type="domain" description="C2H2-type" evidence="8">
    <location>
        <begin position="371"/>
        <end position="399"/>
    </location>
</feature>
<feature type="region of interest" description="Disordered" evidence="7">
    <location>
        <begin position="2465"/>
        <end position="2505"/>
    </location>
</feature>
<feature type="compositionally biased region" description="Basic residues" evidence="7">
    <location>
        <begin position="1878"/>
        <end position="1887"/>
    </location>
</feature>
<reference evidence="10 11" key="1">
    <citation type="journal article" date="2017" name="Nat. Ecol. Evol.">
        <title>Scallop genome provides insights into evolution of bilaterian karyotype and development.</title>
        <authorList>
            <person name="Wang S."/>
            <person name="Zhang J."/>
            <person name="Jiao W."/>
            <person name="Li J."/>
            <person name="Xun X."/>
            <person name="Sun Y."/>
            <person name="Guo X."/>
            <person name="Huan P."/>
            <person name="Dong B."/>
            <person name="Zhang L."/>
            <person name="Hu X."/>
            <person name="Sun X."/>
            <person name="Wang J."/>
            <person name="Zhao C."/>
            <person name="Wang Y."/>
            <person name="Wang D."/>
            <person name="Huang X."/>
            <person name="Wang R."/>
            <person name="Lv J."/>
            <person name="Li Y."/>
            <person name="Zhang Z."/>
            <person name="Liu B."/>
            <person name="Lu W."/>
            <person name="Hui Y."/>
            <person name="Liang J."/>
            <person name="Zhou Z."/>
            <person name="Hou R."/>
            <person name="Li X."/>
            <person name="Liu Y."/>
            <person name="Li H."/>
            <person name="Ning X."/>
            <person name="Lin Y."/>
            <person name="Zhao L."/>
            <person name="Xing Q."/>
            <person name="Dou J."/>
            <person name="Li Y."/>
            <person name="Mao J."/>
            <person name="Guo H."/>
            <person name="Dou H."/>
            <person name="Li T."/>
            <person name="Mu C."/>
            <person name="Jiang W."/>
            <person name="Fu Q."/>
            <person name="Fu X."/>
            <person name="Miao Y."/>
            <person name="Liu J."/>
            <person name="Yu Q."/>
            <person name="Li R."/>
            <person name="Liao H."/>
            <person name="Li X."/>
            <person name="Kong Y."/>
            <person name="Jiang Z."/>
            <person name="Chourrout D."/>
            <person name="Li R."/>
            <person name="Bao Z."/>
        </authorList>
    </citation>
    <scope>NUCLEOTIDE SEQUENCE [LARGE SCALE GENOMIC DNA]</scope>
    <source>
        <strain evidence="10 11">PY_sf001</strain>
    </source>
</reference>
<feature type="compositionally biased region" description="Basic and acidic residues" evidence="7">
    <location>
        <begin position="492"/>
        <end position="517"/>
    </location>
</feature>
<feature type="region of interest" description="Disordered" evidence="7">
    <location>
        <begin position="2371"/>
        <end position="2401"/>
    </location>
</feature>
<dbReference type="FunFam" id="3.30.160.60:FF:000446">
    <property type="entry name" value="Zinc finger protein"/>
    <property type="match status" value="1"/>
</dbReference>
<evidence type="ECO:0000256" key="7">
    <source>
        <dbReference type="SAM" id="MobiDB-lite"/>
    </source>
</evidence>
<dbReference type="GO" id="GO:0000978">
    <property type="term" value="F:RNA polymerase II cis-regulatory region sequence-specific DNA binding"/>
    <property type="evidence" value="ECO:0007669"/>
    <property type="project" value="TreeGrafter"/>
</dbReference>
<dbReference type="OrthoDB" id="6414306at2759"/>
<keyword evidence="2" id="KW-0677">Repeat</keyword>
<evidence type="ECO:0000313" key="10">
    <source>
        <dbReference type="EMBL" id="OWF44053.1"/>
    </source>
</evidence>
<dbReference type="STRING" id="6573.A0A210Q5N4"/>
<feature type="compositionally biased region" description="Polar residues" evidence="7">
    <location>
        <begin position="2293"/>
        <end position="2320"/>
    </location>
</feature>
<dbReference type="InterPro" id="IPR036236">
    <property type="entry name" value="Znf_C2H2_sf"/>
</dbReference>